<evidence type="ECO:0000313" key="4">
    <source>
        <dbReference type="Proteomes" id="UP001595953"/>
    </source>
</evidence>
<sequence length="298" mass="33976">MKRDELIQKWLNHELNAEELEAFKNLEDYDALMNMNSHLQAFKAPEYDSHSELDNVLKQIKTKKTKPQNWVRTALRIAAVVVVCFSVYYSITLDTTFSTLASNKETNIELPDASTVSLNALSAISFNKHNWNKKRKVELKGEAFFKVAKGSTFEVVTKHGTITVLGTQFNVKHRDNYFEVICYEGKVGVNFQEHQTTLLAGDSFLFIDGKLIAKEKEKLATPSWLNNESQFMSMPYKLVLDEFERQFGVQINSSNIDTSQLFTGGFSHSNMELALKAITLPLHLSYNKTNSTITLKRD</sequence>
<dbReference type="PANTHER" id="PTHR30273">
    <property type="entry name" value="PERIPLASMIC SIGNAL SENSOR AND SIGMA FACTOR ACTIVATOR FECR-RELATED"/>
    <property type="match status" value="1"/>
</dbReference>
<organism evidence="3 4">
    <name type="scientific">Geojedonia litorea</name>
    <dbReference type="NCBI Taxonomy" id="1268269"/>
    <lineage>
        <taxon>Bacteria</taxon>
        <taxon>Pseudomonadati</taxon>
        <taxon>Bacteroidota</taxon>
        <taxon>Flavobacteriia</taxon>
        <taxon>Flavobacteriales</taxon>
        <taxon>Flavobacteriaceae</taxon>
        <taxon>Geojedonia</taxon>
    </lineage>
</organism>
<protein>
    <submittedName>
        <fullName evidence="3">FecR family protein</fullName>
    </submittedName>
</protein>
<dbReference type="EMBL" id="JBHSGP010000004">
    <property type="protein sequence ID" value="MFC4720739.1"/>
    <property type="molecule type" value="Genomic_DNA"/>
</dbReference>
<comment type="caution">
    <text evidence="3">The sequence shown here is derived from an EMBL/GenBank/DDBJ whole genome shotgun (WGS) entry which is preliminary data.</text>
</comment>
<dbReference type="Gene3D" id="3.55.50.30">
    <property type="match status" value="1"/>
</dbReference>
<keyword evidence="1" id="KW-1133">Transmembrane helix</keyword>
<proteinExistence type="predicted"/>
<accession>A0ABV9N0D3</accession>
<keyword evidence="4" id="KW-1185">Reference proteome</keyword>
<dbReference type="Proteomes" id="UP001595953">
    <property type="component" value="Unassembled WGS sequence"/>
</dbReference>
<feature type="domain" description="FecR protein" evidence="2">
    <location>
        <begin position="102"/>
        <end position="187"/>
    </location>
</feature>
<dbReference type="Pfam" id="PF04773">
    <property type="entry name" value="FecR"/>
    <property type="match status" value="1"/>
</dbReference>
<name>A0ABV9N0D3_9FLAO</name>
<keyword evidence="1" id="KW-0812">Transmembrane</keyword>
<dbReference type="InterPro" id="IPR012373">
    <property type="entry name" value="Ferrdict_sens_TM"/>
</dbReference>
<evidence type="ECO:0000313" key="3">
    <source>
        <dbReference type="EMBL" id="MFC4720739.1"/>
    </source>
</evidence>
<evidence type="ECO:0000259" key="2">
    <source>
        <dbReference type="Pfam" id="PF04773"/>
    </source>
</evidence>
<keyword evidence="1" id="KW-0472">Membrane</keyword>
<feature type="transmembrane region" description="Helical" evidence="1">
    <location>
        <begin position="73"/>
        <end position="91"/>
    </location>
</feature>
<evidence type="ECO:0000256" key="1">
    <source>
        <dbReference type="SAM" id="Phobius"/>
    </source>
</evidence>
<dbReference type="Gene3D" id="2.60.120.1440">
    <property type="match status" value="1"/>
</dbReference>
<dbReference type="InterPro" id="IPR006860">
    <property type="entry name" value="FecR"/>
</dbReference>
<gene>
    <name evidence="3" type="ORF">ACFO5O_00280</name>
</gene>
<dbReference type="PIRSF" id="PIRSF018266">
    <property type="entry name" value="FecR"/>
    <property type="match status" value="1"/>
</dbReference>
<dbReference type="PANTHER" id="PTHR30273:SF2">
    <property type="entry name" value="PROTEIN FECR"/>
    <property type="match status" value="1"/>
</dbReference>
<dbReference type="RefSeq" id="WP_387959807.1">
    <property type="nucleotide sequence ID" value="NZ_JBHSGP010000004.1"/>
</dbReference>
<reference evidence="4" key="1">
    <citation type="journal article" date="2019" name="Int. J. Syst. Evol. Microbiol.">
        <title>The Global Catalogue of Microorganisms (GCM) 10K type strain sequencing project: providing services to taxonomists for standard genome sequencing and annotation.</title>
        <authorList>
            <consortium name="The Broad Institute Genomics Platform"/>
            <consortium name="The Broad Institute Genome Sequencing Center for Infectious Disease"/>
            <person name="Wu L."/>
            <person name="Ma J."/>
        </authorList>
    </citation>
    <scope>NUCLEOTIDE SEQUENCE [LARGE SCALE GENOMIC DNA]</scope>
    <source>
        <strain evidence="4">CCUG 63682</strain>
    </source>
</reference>